<feature type="region of interest" description="Disordered" evidence="1">
    <location>
        <begin position="1"/>
        <end position="24"/>
    </location>
</feature>
<comment type="caution">
    <text evidence="2">The sequence shown here is derived from an EMBL/GenBank/DDBJ whole genome shotgun (WGS) entry which is preliminary data.</text>
</comment>
<proteinExistence type="predicted"/>
<reference evidence="2 3" key="1">
    <citation type="journal article" date="2023" name="Plants (Basel)">
        <title>Bridging the Gap: Combining Genomics and Transcriptomics Approaches to Understand Stylosanthes scabra, an Orphan Legume from the Brazilian Caatinga.</title>
        <authorList>
            <person name="Ferreira-Neto J.R.C."/>
            <person name="da Silva M.D."/>
            <person name="Binneck E."/>
            <person name="de Melo N.F."/>
            <person name="da Silva R.H."/>
            <person name="de Melo A.L.T.M."/>
            <person name="Pandolfi V."/>
            <person name="Bustamante F.O."/>
            <person name="Brasileiro-Vidal A.C."/>
            <person name="Benko-Iseppon A.M."/>
        </authorList>
    </citation>
    <scope>NUCLEOTIDE SEQUENCE [LARGE SCALE GENOMIC DNA]</scope>
    <source>
        <tissue evidence="2">Leaves</tissue>
    </source>
</reference>
<feature type="region of interest" description="Disordered" evidence="1">
    <location>
        <begin position="41"/>
        <end position="111"/>
    </location>
</feature>
<organism evidence="2 3">
    <name type="scientific">Stylosanthes scabra</name>
    <dbReference type="NCBI Taxonomy" id="79078"/>
    <lineage>
        <taxon>Eukaryota</taxon>
        <taxon>Viridiplantae</taxon>
        <taxon>Streptophyta</taxon>
        <taxon>Embryophyta</taxon>
        <taxon>Tracheophyta</taxon>
        <taxon>Spermatophyta</taxon>
        <taxon>Magnoliopsida</taxon>
        <taxon>eudicotyledons</taxon>
        <taxon>Gunneridae</taxon>
        <taxon>Pentapetalae</taxon>
        <taxon>rosids</taxon>
        <taxon>fabids</taxon>
        <taxon>Fabales</taxon>
        <taxon>Fabaceae</taxon>
        <taxon>Papilionoideae</taxon>
        <taxon>50 kb inversion clade</taxon>
        <taxon>dalbergioids sensu lato</taxon>
        <taxon>Dalbergieae</taxon>
        <taxon>Pterocarpus clade</taxon>
        <taxon>Stylosanthes</taxon>
    </lineage>
</organism>
<sequence length="111" mass="12295">MARNGPSPSAKGKGKIYRPPTRTSPRLAALQAQAATNLALETPDKLATTTPSTLSRKPRMRIKYFTKQLTDREDHPNIGSPSQNPININSDSEEEDLGEDPKEEEPERENP</sequence>
<gene>
    <name evidence="2" type="ORF">PIB30_078012</name>
</gene>
<accession>A0ABU6RQJ3</accession>
<dbReference type="Proteomes" id="UP001341840">
    <property type="component" value="Unassembled WGS sequence"/>
</dbReference>
<evidence type="ECO:0000313" key="2">
    <source>
        <dbReference type="EMBL" id="MED6126403.1"/>
    </source>
</evidence>
<protein>
    <submittedName>
        <fullName evidence="2">Uncharacterized protein</fullName>
    </submittedName>
</protein>
<feature type="compositionally biased region" description="Polar residues" evidence="1">
    <location>
        <begin position="79"/>
        <end position="90"/>
    </location>
</feature>
<feature type="compositionally biased region" description="Acidic residues" evidence="1">
    <location>
        <begin position="91"/>
        <end position="111"/>
    </location>
</feature>
<name>A0ABU6RQJ3_9FABA</name>
<dbReference type="EMBL" id="JASCZI010031274">
    <property type="protein sequence ID" value="MED6126403.1"/>
    <property type="molecule type" value="Genomic_DNA"/>
</dbReference>
<evidence type="ECO:0000313" key="3">
    <source>
        <dbReference type="Proteomes" id="UP001341840"/>
    </source>
</evidence>
<evidence type="ECO:0000256" key="1">
    <source>
        <dbReference type="SAM" id="MobiDB-lite"/>
    </source>
</evidence>
<keyword evidence="3" id="KW-1185">Reference proteome</keyword>